<sequence length="78" mass="8223">MAAVEAWFLAGPVDRRLMPVEVTADGSPPAVVNLPQAGFYVGASGIAAPPVEHVYVLADRRDGIEVYQYQQPPSEAGG</sequence>
<dbReference type="EMBL" id="QGSV01000150">
    <property type="protein sequence ID" value="PWU48915.1"/>
    <property type="molecule type" value="Genomic_DNA"/>
</dbReference>
<reference evidence="2" key="1">
    <citation type="submission" date="2018-05" db="EMBL/GenBank/DDBJ databases">
        <title>Micromonospora globispora sp. nov. and Micromonospora rugosa sp. nov., isolated from marine sediment.</title>
        <authorList>
            <person name="Carro L."/>
            <person name="Aysel V."/>
            <person name="Cetin D."/>
            <person name="Igual J.M."/>
            <person name="Klenk H.-P."/>
            <person name="Trujillo M.E."/>
            <person name="Sahin N."/>
        </authorList>
    </citation>
    <scope>NUCLEOTIDE SEQUENCE [LARGE SCALE GENOMIC DNA]</scope>
    <source>
        <strain evidence="2">S2904</strain>
    </source>
</reference>
<gene>
    <name evidence="1" type="ORF">DLJ46_10760</name>
</gene>
<name>A0A317K861_9ACTN</name>
<comment type="caution">
    <text evidence="1">The sequence shown here is derived from an EMBL/GenBank/DDBJ whole genome shotgun (WGS) entry which is preliminary data.</text>
</comment>
<dbReference type="OrthoDB" id="3390877at2"/>
<proteinExistence type="predicted"/>
<evidence type="ECO:0000313" key="2">
    <source>
        <dbReference type="Proteomes" id="UP000245683"/>
    </source>
</evidence>
<dbReference type="Proteomes" id="UP000245683">
    <property type="component" value="Unassembled WGS sequence"/>
</dbReference>
<protein>
    <submittedName>
        <fullName evidence="1">Uncharacterized protein</fullName>
    </submittedName>
</protein>
<dbReference type="AlphaFoldDB" id="A0A317K861"/>
<dbReference type="RefSeq" id="WP_109944514.1">
    <property type="nucleotide sequence ID" value="NZ_QGSV01000150.1"/>
</dbReference>
<evidence type="ECO:0000313" key="1">
    <source>
        <dbReference type="EMBL" id="PWU48915.1"/>
    </source>
</evidence>
<keyword evidence="2" id="KW-1185">Reference proteome</keyword>
<accession>A0A317K861</accession>
<organism evidence="1 2">
    <name type="scientific">Micromonospora globispora</name>
    <dbReference type="NCBI Taxonomy" id="1450148"/>
    <lineage>
        <taxon>Bacteria</taxon>
        <taxon>Bacillati</taxon>
        <taxon>Actinomycetota</taxon>
        <taxon>Actinomycetes</taxon>
        <taxon>Micromonosporales</taxon>
        <taxon>Micromonosporaceae</taxon>
        <taxon>Micromonospora</taxon>
    </lineage>
</organism>